<organism evidence="9 10">
    <name type="scientific">Paenibacillus dokdonensis</name>
    <dbReference type="NCBI Taxonomy" id="2567944"/>
    <lineage>
        <taxon>Bacteria</taxon>
        <taxon>Bacillati</taxon>
        <taxon>Bacillota</taxon>
        <taxon>Bacilli</taxon>
        <taxon>Bacillales</taxon>
        <taxon>Paenibacillaceae</taxon>
        <taxon>Paenibacillus</taxon>
    </lineage>
</organism>
<proteinExistence type="inferred from homology"/>
<dbReference type="InterPro" id="IPR002656">
    <property type="entry name" value="Acyl_transf_3_dom"/>
</dbReference>
<evidence type="ECO:0000256" key="7">
    <source>
        <dbReference type="SAM" id="Phobius"/>
    </source>
</evidence>
<sequence>MPKKARIREIELLRGLAFLAVALQHAIAHYSVVADVKVEDGVIMTFLLMASKFAVPVFIFITGLVLFYNYDGQINYFSFVRKRFMDILVPYILWSAVYFLVSPAWNVHQLSKWVNMLFTGKNSYHLWYIVMIFQFYLLFPLFRYFMRKCTQWLPYKWRAAALAAAGLLCLLLLDNLFRISDVMTRVDLPFLTPFFTKYADRNFLYFMIYFILGAAAGMHPDRWNLWLEKGKVIYWTAFIGLFGYYAYITVRSFGYGSEAGLHVAFNQLNLLRPLITVFLVCSIFVFYEWSQKRTQQSGPAGLDLMNTLGRYSYGAYLVHALMLRESYKIDEWLFGGWNVTLRMVMTFLICIILSYGLTIAMSYLPFGKWTVGVSSLPKKQRRYVPNQGQTPMRSVDGS</sequence>
<protein>
    <submittedName>
        <fullName evidence="9">Acyltransferase</fullName>
    </submittedName>
</protein>
<dbReference type="GO" id="GO:0016746">
    <property type="term" value="F:acyltransferase activity"/>
    <property type="evidence" value="ECO:0007669"/>
    <property type="project" value="UniProtKB-KW"/>
</dbReference>
<evidence type="ECO:0000313" key="9">
    <source>
        <dbReference type="EMBL" id="MEC0240389.1"/>
    </source>
</evidence>
<reference evidence="9 10" key="1">
    <citation type="submission" date="2023-03" db="EMBL/GenBank/DDBJ databases">
        <title>Bacillus Genome Sequencing.</title>
        <authorList>
            <person name="Dunlap C."/>
        </authorList>
    </citation>
    <scope>NUCLEOTIDE SEQUENCE [LARGE SCALE GENOMIC DNA]</scope>
    <source>
        <strain evidence="9 10">BD-525</strain>
    </source>
</reference>
<gene>
    <name evidence="9" type="ORF">P4H66_11055</name>
</gene>
<feature type="transmembrane region" description="Helical" evidence="7">
    <location>
        <begin position="42"/>
        <end position="67"/>
    </location>
</feature>
<keyword evidence="6 7" id="KW-0472">Membrane</keyword>
<evidence type="ECO:0000256" key="6">
    <source>
        <dbReference type="ARBA" id="ARBA00023136"/>
    </source>
</evidence>
<dbReference type="Pfam" id="PF01757">
    <property type="entry name" value="Acyl_transf_3"/>
    <property type="match status" value="1"/>
</dbReference>
<name>A0ABU6GLZ6_9BACL</name>
<feature type="transmembrane region" description="Helical" evidence="7">
    <location>
        <begin position="203"/>
        <end position="220"/>
    </location>
</feature>
<feature type="transmembrane region" description="Helical" evidence="7">
    <location>
        <begin position="88"/>
        <end position="105"/>
    </location>
</feature>
<keyword evidence="3" id="KW-1003">Cell membrane</keyword>
<accession>A0ABU6GLZ6</accession>
<feature type="transmembrane region" description="Helical" evidence="7">
    <location>
        <begin position="125"/>
        <end position="145"/>
    </location>
</feature>
<keyword evidence="5 7" id="KW-1133">Transmembrane helix</keyword>
<evidence type="ECO:0000256" key="3">
    <source>
        <dbReference type="ARBA" id="ARBA00022475"/>
    </source>
</evidence>
<feature type="transmembrane region" description="Helical" evidence="7">
    <location>
        <begin position="344"/>
        <end position="366"/>
    </location>
</feature>
<keyword evidence="10" id="KW-1185">Reference proteome</keyword>
<keyword evidence="4 7" id="KW-0812">Transmembrane</keyword>
<dbReference type="RefSeq" id="WP_326088066.1">
    <property type="nucleotide sequence ID" value="NZ_JARLKZ010000006.1"/>
</dbReference>
<evidence type="ECO:0000256" key="1">
    <source>
        <dbReference type="ARBA" id="ARBA00004651"/>
    </source>
</evidence>
<dbReference type="Proteomes" id="UP001344632">
    <property type="component" value="Unassembled WGS sequence"/>
</dbReference>
<feature type="transmembrane region" description="Helical" evidence="7">
    <location>
        <begin position="270"/>
        <end position="287"/>
    </location>
</feature>
<keyword evidence="9" id="KW-0012">Acyltransferase</keyword>
<feature type="domain" description="Acyltransferase 3" evidence="8">
    <location>
        <begin position="8"/>
        <end position="354"/>
    </location>
</feature>
<dbReference type="EMBL" id="JARLKZ010000006">
    <property type="protein sequence ID" value="MEC0240389.1"/>
    <property type="molecule type" value="Genomic_DNA"/>
</dbReference>
<comment type="caution">
    <text evidence="9">The sequence shown here is derived from an EMBL/GenBank/DDBJ whole genome shotgun (WGS) entry which is preliminary data.</text>
</comment>
<evidence type="ECO:0000256" key="2">
    <source>
        <dbReference type="ARBA" id="ARBA00007400"/>
    </source>
</evidence>
<evidence type="ECO:0000313" key="10">
    <source>
        <dbReference type="Proteomes" id="UP001344632"/>
    </source>
</evidence>
<comment type="similarity">
    <text evidence="2">Belongs to the acyltransferase 3 family.</text>
</comment>
<feature type="transmembrane region" description="Helical" evidence="7">
    <location>
        <begin position="157"/>
        <end position="177"/>
    </location>
</feature>
<dbReference type="PANTHER" id="PTHR40074:SF2">
    <property type="entry name" value="O-ACETYLTRANSFERASE WECH"/>
    <property type="match status" value="1"/>
</dbReference>
<evidence type="ECO:0000256" key="5">
    <source>
        <dbReference type="ARBA" id="ARBA00022989"/>
    </source>
</evidence>
<feature type="transmembrane region" description="Helical" evidence="7">
    <location>
        <begin position="12"/>
        <end position="30"/>
    </location>
</feature>
<keyword evidence="9" id="KW-0808">Transferase</keyword>
<evidence type="ECO:0000259" key="8">
    <source>
        <dbReference type="Pfam" id="PF01757"/>
    </source>
</evidence>
<evidence type="ECO:0000256" key="4">
    <source>
        <dbReference type="ARBA" id="ARBA00022692"/>
    </source>
</evidence>
<comment type="subcellular location">
    <subcellularLocation>
        <location evidence="1">Cell membrane</location>
        <topology evidence="1">Multi-pass membrane protein</topology>
    </subcellularLocation>
</comment>
<dbReference type="PANTHER" id="PTHR40074">
    <property type="entry name" value="O-ACETYLTRANSFERASE WECH"/>
    <property type="match status" value="1"/>
</dbReference>
<feature type="transmembrane region" description="Helical" evidence="7">
    <location>
        <begin position="232"/>
        <end position="250"/>
    </location>
</feature>